<sequence>MGTLVPHVARGAIPTRFVGVLTERVVVGSGKPQRQCIELVPQQGHWVPEPIEDPGYVDERRAAVGRCRLPIPFALPRGGFPHRNGLSWQR</sequence>
<dbReference type="AlphaFoldDB" id="A0A9Q9MKJ7"/>
<accession>A0A9Q9MKJ7</accession>
<protein>
    <submittedName>
        <fullName evidence="1">Uncharacterized protein</fullName>
    </submittedName>
</protein>
<proteinExistence type="predicted"/>
<gene>
    <name evidence="1" type="ORF">M0D43_14605</name>
</gene>
<reference evidence="1" key="1">
    <citation type="submission" date="2022-04" db="EMBL/GenBank/DDBJ databases">
        <title>Xanthomonas prunicola pv. tritici, a pathogen causing a previously unreported foliar disease of wheat.</title>
        <authorList>
            <person name="Clavijo F."/>
            <person name="Curland R.D."/>
            <person name="Dill-Macky R."/>
            <person name="Pereyra S."/>
            <person name="Roman-Reyna V."/>
            <person name="Siri M.I."/>
        </authorList>
    </citation>
    <scope>NUCLEOTIDE SEQUENCE</scope>
    <source>
        <strain evidence="1">CIX249</strain>
    </source>
</reference>
<organism evidence="1 2">
    <name type="scientific">Xanthomonas prunicola</name>
    <dbReference type="NCBI Taxonomy" id="2053930"/>
    <lineage>
        <taxon>Bacteria</taxon>
        <taxon>Pseudomonadati</taxon>
        <taxon>Pseudomonadota</taxon>
        <taxon>Gammaproteobacteria</taxon>
        <taxon>Lysobacterales</taxon>
        <taxon>Lysobacteraceae</taxon>
        <taxon>Xanthomonas</taxon>
    </lineage>
</organism>
<evidence type="ECO:0000313" key="2">
    <source>
        <dbReference type="Proteomes" id="UP001058381"/>
    </source>
</evidence>
<dbReference type="Proteomes" id="UP001058381">
    <property type="component" value="Chromosome"/>
</dbReference>
<dbReference type="GeneID" id="75152609"/>
<evidence type="ECO:0000313" key="1">
    <source>
        <dbReference type="EMBL" id="UXA64196.1"/>
    </source>
</evidence>
<dbReference type="RefSeq" id="WP_260807312.1">
    <property type="nucleotide sequence ID" value="NZ_CP096138.1"/>
</dbReference>
<dbReference type="EMBL" id="CP096142">
    <property type="protein sequence ID" value="UXA64196.1"/>
    <property type="molecule type" value="Genomic_DNA"/>
</dbReference>
<name>A0A9Q9MKJ7_9XANT</name>